<gene>
    <name evidence="1" type="ORF">BU25DRAFT_415478</name>
</gene>
<accession>A0ACB6RK32</accession>
<evidence type="ECO:0000313" key="2">
    <source>
        <dbReference type="Proteomes" id="UP000799754"/>
    </source>
</evidence>
<organism evidence="1 2">
    <name type="scientific">Macroventuria anomochaeta</name>
    <dbReference type="NCBI Taxonomy" id="301207"/>
    <lineage>
        <taxon>Eukaryota</taxon>
        <taxon>Fungi</taxon>
        <taxon>Dikarya</taxon>
        <taxon>Ascomycota</taxon>
        <taxon>Pezizomycotina</taxon>
        <taxon>Dothideomycetes</taxon>
        <taxon>Pleosporomycetidae</taxon>
        <taxon>Pleosporales</taxon>
        <taxon>Pleosporineae</taxon>
        <taxon>Didymellaceae</taxon>
        <taxon>Macroventuria</taxon>
    </lineage>
</organism>
<proteinExistence type="predicted"/>
<comment type="caution">
    <text evidence="1">The sequence shown here is derived from an EMBL/GenBank/DDBJ whole genome shotgun (WGS) entry which is preliminary data.</text>
</comment>
<name>A0ACB6RK32_9PLEO</name>
<reference evidence="1" key="1">
    <citation type="journal article" date="2020" name="Stud. Mycol.">
        <title>101 Dothideomycetes genomes: a test case for predicting lifestyles and emergence of pathogens.</title>
        <authorList>
            <person name="Haridas S."/>
            <person name="Albert R."/>
            <person name="Binder M."/>
            <person name="Bloem J."/>
            <person name="Labutti K."/>
            <person name="Salamov A."/>
            <person name="Andreopoulos B."/>
            <person name="Baker S."/>
            <person name="Barry K."/>
            <person name="Bills G."/>
            <person name="Bluhm B."/>
            <person name="Cannon C."/>
            <person name="Castanera R."/>
            <person name="Culley D."/>
            <person name="Daum C."/>
            <person name="Ezra D."/>
            <person name="Gonzalez J."/>
            <person name="Henrissat B."/>
            <person name="Kuo A."/>
            <person name="Liang C."/>
            <person name="Lipzen A."/>
            <person name="Lutzoni F."/>
            <person name="Magnuson J."/>
            <person name="Mondo S."/>
            <person name="Nolan M."/>
            <person name="Ohm R."/>
            <person name="Pangilinan J."/>
            <person name="Park H.-J."/>
            <person name="Ramirez L."/>
            <person name="Alfaro M."/>
            <person name="Sun H."/>
            <person name="Tritt A."/>
            <person name="Yoshinaga Y."/>
            <person name="Zwiers L.-H."/>
            <person name="Turgeon B."/>
            <person name="Goodwin S."/>
            <person name="Spatafora J."/>
            <person name="Crous P."/>
            <person name="Grigoriev I."/>
        </authorList>
    </citation>
    <scope>NUCLEOTIDE SEQUENCE</scope>
    <source>
        <strain evidence="1">CBS 525.71</strain>
    </source>
</reference>
<sequence>MATVYQRNVWPTGQVAIGVVVQLAAGMISDPPLLKGRRWRSSLSCKQGLWLASAYWPLGTSPIESSTLRNTSRTSQQACQGRTVCDTPTSHRTITRCAVLGLLRQTCSATST</sequence>
<protein>
    <submittedName>
        <fullName evidence="1">Uncharacterized protein</fullName>
    </submittedName>
</protein>
<keyword evidence="2" id="KW-1185">Reference proteome</keyword>
<dbReference type="EMBL" id="MU006747">
    <property type="protein sequence ID" value="KAF2622129.1"/>
    <property type="molecule type" value="Genomic_DNA"/>
</dbReference>
<evidence type="ECO:0000313" key="1">
    <source>
        <dbReference type="EMBL" id="KAF2622129.1"/>
    </source>
</evidence>
<dbReference type="Proteomes" id="UP000799754">
    <property type="component" value="Unassembled WGS sequence"/>
</dbReference>